<comment type="caution">
    <text evidence="9">The sequence shown here is derived from an EMBL/GenBank/DDBJ whole genome shotgun (WGS) entry which is preliminary data.</text>
</comment>
<name>A0AA39V0J8_9LECA</name>
<dbReference type="GO" id="GO:0005762">
    <property type="term" value="C:mitochondrial large ribosomal subunit"/>
    <property type="evidence" value="ECO:0007669"/>
    <property type="project" value="TreeGrafter"/>
</dbReference>
<evidence type="ECO:0000313" key="9">
    <source>
        <dbReference type="EMBL" id="KAK0511183.1"/>
    </source>
</evidence>
<evidence type="ECO:0000256" key="2">
    <source>
        <dbReference type="ARBA" id="ARBA00022946"/>
    </source>
</evidence>
<keyword evidence="5" id="KW-0687">Ribonucleoprotein</keyword>
<keyword evidence="4" id="KW-0496">Mitochondrion</keyword>
<dbReference type="EMBL" id="JAFEKC020000014">
    <property type="protein sequence ID" value="KAK0511183.1"/>
    <property type="molecule type" value="Genomic_DNA"/>
</dbReference>
<evidence type="ECO:0000256" key="6">
    <source>
        <dbReference type="ARBA" id="ARBA00033752"/>
    </source>
</evidence>
<keyword evidence="3" id="KW-0689">Ribosomal protein</keyword>
<dbReference type="AlphaFoldDB" id="A0AA39V0J8"/>
<dbReference type="Pfam" id="PF08561">
    <property type="entry name" value="Ribosomal_L37"/>
    <property type="match status" value="1"/>
</dbReference>
<gene>
    <name evidence="9" type="ORF">JMJ35_006735</name>
</gene>
<organism evidence="9 10">
    <name type="scientific">Cladonia borealis</name>
    <dbReference type="NCBI Taxonomy" id="184061"/>
    <lineage>
        <taxon>Eukaryota</taxon>
        <taxon>Fungi</taxon>
        <taxon>Dikarya</taxon>
        <taxon>Ascomycota</taxon>
        <taxon>Pezizomycotina</taxon>
        <taxon>Lecanoromycetes</taxon>
        <taxon>OSLEUM clade</taxon>
        <taxon>Lecanoromycetidae</taxon>
        <taxon>Lecanorales</taxon>
        <taxon>Lecanorineae</taxon>
        <taxon>Cladoniaceae</taxon>
        <taxon>Cladonia</taxon>
    </lineage>
</organism>
<keyword evidence="10" id="KW-1185">Reference proteome</keyword>
<keyword evidence="2" id="KW-0809">Transit peptide</keyword>
<evidence type="ECO:0000313" key="10">
    <source>
        <dbReference type="Proteomes" id="UP001166286"/>
    </source>
</evidence>
<evidence type="ECO:0000256" key="8">
    <source>
        <dbReference type="SAM" id="MobiDB-lite"/>
    </source>
</evidence>
<dbReference type="Proteomes" id="UP001166286">
    <property type="component" value="Unassembled WGS sequence"/>
</dbReference>
<reference evidence="9" key="1">
    <citation type="submission" date="2023-03" db="EMBL/GenBank/DDBJ databases">
        <title>Complete genome of Cladonia borealis.</title>
        <authorList>
            <person name="Park H."/>
        </authorList>
    </citation>
    <scope>NUCLEOTIDE SEQUENCE</scope>
    <source>
        <strain evidence="9">ANT050790</strain>
    </source>
</reference>
<feature type="region of interest" description="Disordered" evidence="8">
    <location>
        <begin position="27"/>
        <end position="86"/>
    </location>
</feature>
<evidence type="ECO:0000256" key="3">
    <source>
        <dbReference type="ARBA" id="ARBA00022980"/>
    </source>
</evidence>
<evidence type="ECO:0000256" key="5">
    <source>
        <dbReference type="ARBA" id="ARBA00023274"/>
    </source>
</evidence>
<feature type="compositionally biased region" description="Low complexity" evidence="8">
    <location>
        <begin position="39"/>
        <end position="59"/>
    </location>
</feature>
<sequence length="209" mass="22843">MICQRCNRLLLNRSITSSYFRAFTTAAARSKPESPPPATSTSAAQPFSTPFTPSPSKTPGIPPKDKLEHSKNVPRSSVPAGAPLRGLGYIKGQEAPLAREDDEYPSWLWGLLSTGKEENESSGSMGDAFAKSKKQRRLAAKAERARLTGLNASNQFAQVPLEEQSIDLPAGTSIEEGAKALEAREELNAAMRKSRRKKIKENNFLRGMR</sequence>
<comment type="subcellular location">
    <subcellularLocation>
        <location evidence="1">Mitochondrion</location>
    </subcellularLocation>
</comment>
<proteinExistence type="inferred from homology"/>
<protein>
    <recommendedName>
        <fullName evidence="7">Large ribosomal subunit protein mL54</fullName>
    </recommendedName>
</protein>
<accession>A0AA39V0J8</accession>
<evidence type="ECO:0000256" key="4">
    <source>
        <dbReference type="ARBA" id="ARBA00023128"/>
    </source>
</evidence>
<dbReference type="PANTHER" id="PTHR28595">
    <property type="entry name" value="39S RIBOSOMAL PROTEIN L54, MITOCHONDRIAL"/>
    <property type="match status" value="1"/>
</dbReference>
<evidence type="ECO:0000256" key="7">
    <source>
        <dbReference type="ARBA" id="ARBA00035179"/>
    </source>
</evidence>
<dbReference type="InterPro" id="IPR013870">
    <property type="entry name" value="Ribosomal_mL54"/>
</dbReference>
<dbReference type="PANTHER" id="PTHR28595:SF1">
    <property type="entry name" value="LARGE RIBOSOMAL SUBUNIT PROTEIN ML54"/>
    <property type="match status" value="1"/>
</dbReference>
<comment type="similarity">
    <text evidence="6">Belongs to the mitochondrion-specific ribosomal protein mL54 family.</text>
</comment>
<evidence type="ECO:0000256" key="1">
    <source>
        <dbReference type="ARBA" id="ARBA00004173"/>
    </source>
</evidence>
<dbReference type="GO" id="GO:0003735">
    <property type="term" value="F:structural constituent of ribosome"/>
    <property type="evidence" value="ECO:0007669"/>
    <property type="project" value="TreeGrafter"/>
</dbReference>